<dbReference type="AlphaFoldDB" id="A0A8H5B8B3"/>
<accession>A0A8H5B8B3</accession>
<feature type="compositionally biased region" description="Basic residues" evidence="1">
    <location>
        <begin position="210"/>
        <end position="228"/>
    </location>
</feature>
<organism evidence="2 3">
    <name type="scientific">Psilocybe cf. subviscida</name>
    <dbReference type="NCBI Taxonomy" id="2480587"/>
    <lineage>
        <taxon>Eukaryota</taxon>
        <taxon>Fungi</taxon>
        <taxon>Dikarya</taxon>
        <taxon>Basidiomycota</taxon>
        <taxon>Agaricomycotina</taxon>
        <taxon>Agaricomycetes</taxon>
        <taxon>Agaricomycetidae</taxon>
        <taxon>Agaricales</taxon>
        <taxon>Agaricineae</taxon>
        <taxon>Strophariaceae</taxon>
        <taxon>Psilocybe</taxon>
    </lineage>
</organism>
<feature type="compositionally biased region" description="Polar residues" evidence="1">
    <location>
        <begin position="10"/>
        <end position="21"/>
    </location>
</feature>
<evidence type="ECO:0000256" key="1">
    <source>
        <dbReference type="SAM" id="MobiDB-lite"/>
    </source>
</evidence>
<gene>
    <name evidence="2" type="ORF">D9619_011033</name>
</gene>
<protein>
    <submittedName>
        <fullName evidence="2">Uncharacterized protein</fullName>
    </submittedName>
</protein>
<name>A0A8H5B8B3_9AGAR</name>
<dbReference type="Proteomes" id="UP000567179">
    <property type="component" value="Unassembled WGS sequence"/>
</dbReference>
<comment type="caution">
    <text evidence="2">The sequence shown here is derived from an EMBL/GenBank/DDBJ whole genome shotgun (WGS) entry which is preliminary data.</text>
</comment>
<dbReference type="EMBL" id="JAACJJ010000030">
    <property type="protein sequence ID" value="KAF5318501.1"/>
    <property type="molecule type" value="Genomic_DNA"/>
</dbReference>
<evidence type="ECO:0000313" key="3">
    <source>
        <dbReference type="Proteomes" id="UP000567179"/>
    </source>
</evidence>
<sequence>MGSHAPADAPSSTSQSTSETAPTHKEIRITNQGKMKSWITAALDFLSCPDPATDDERVLVLDTLPISFTTTPTTTAAAAAASSFAAPSDAAPNAAPTSFASATSTIPRLISVAEIIKREFVNTLAEKKSTREMGLFQYNEIGTLEELRPDIVGVGGGNGGDAAERANQIIHAMGGQNHPRQTQTPYMRITLSTTERPELLTTGASYQPPTKRKFSKSAKARAKKRAKKAANAASGQGQPVPDDAEEKMELSMVIRSSRVSWVLVLWGSWILGSLLTDVHISFAQRPGTHPSSLLPLLRLLPEHPPKVALPTPLAPSYFPLLRTHPGV</sequence>
<feature type="region of interest" description="Disordered" evidence="1">
    <location>
        <begin position="1"/>
        <end position="26"/>
    </location>
</feature>
<feature type="region of interest" description="Disordered" evidence="1">
    <location>
        <begin position="201"/>
        <end position="244"/>
    </location>
</feature>
<reference evidence="2 3" key="1">
    <citation type="journal article" date="2020" name="ISME J.">
        <title>Uncovering the hidden diversity of litter-decomposition mechanisms in mushroom-forming fungi.</title>
        <authorList>
            <person name="Floudas D."/>
            <person name="Bentzer J."/>
            <person name="Ahren D."/>
            <person name="Johansson T."/>
            <person name="Persson P."/>
            <person name="Tunlid A."/>
        </authorList>
    </citation>
    <scope>NUCLEOTIDE SEQUENCE [LARGE SCALE GENOMIC DNA]</scope>
    <source>
        <strain evidence="2 3">CBS 101986</strain>
    </source>
</reference>
<keyword evidence="3" id="KW-1185">Reference proteome</keyword>
<evidence type="ECO:0000313" key="2">
    <source>
        <dbReference type="EMBL" id="KAF5318501.1"/>
    </source>
</evidence>
<proteinExistence type="predicted"/>
<dbReference type="OrthoDB" id="424402at2759"/>